<reference evidence="1 2" key="1">
    <citation type="submission" date="2023-01" db="EMBL/GenBank/DDBJ databases">
        <authorList>
            <person name="Kreplak J."/>
        </authorList>
    </citation>
    <scope>NUCLEOTIDE SEQUENCE [LARGE SCALE GENOMIC DNA]</scope>
</reference>
<evidence type="ECO:0000313" key="1">
    <source>
        <dbReference type="EMBL" id="CAI8614512.1"/>
    </source>
</evidence>
<name>A0AAV1AWD2_VICFA</name>
<gene>
    <name evidence="1" type="ORF">VFH_V133000</name>
</gene>
<evidence type="ECO:0000313" key="2">
    <source>
        <dbReference type="Proteomes" id="UP001157006"/>
    </source>
</evidence>
<organism evidence="1 2">
    <name type="scientific">Vicia faba</name>
    <name type="common">Broad bean</name>
    <name type="synonym">Faba vulgaris</name>
    <dbReference type="NCBI Taxonomy" id="3906"/>
    <lineage>
        <taxon>Eukaryota</taxon>
        <taxon>Viridiplantae</taxon>
        <taxon>Streptophyta</taxon>
        <taxon>Embryophyta</taxon>
        <taxon>Tracheophyta</taxon>
        <taxon>Spermatophyta</taxon>
        <taxon>Magnoliopsida</taxon>
        <taxon>eudicotyledons</taxon>
        <taxon>Gunneridae</taxon>
        <taxon>Pentapetalae</taxon>
        <taxon>rosids</taxon>
        <taxon>fabids</taxon>
        <taxon>Fabales</taxon>
        <taxon>Fabaceae</taxon>
        <taxon>Papilionoideae</taxon>
        <taxon>50 kb inversion clade</taxon>
        <taxon>NPAAA clade</taxon>
        <taxon>Hologalegina</taxon>
        <taxon>IRL clade</taxon>
        <taxon>Fabeae</taxon>
        <taxon>Vicia</taxon>
    </lineage>
</organism>
<sequence>MHYVVLAQGLFGSRDDLEDRCVNLQKDVDRLTDNEKSYVDKVSALEKSLVTEVSNTKTLTKSCEDLQDFESKLSKKLDVAKKSYADLQQSLERSHMDAFNVGDMAFDGAKDQMICLYPTLDISSVDFFKSIVDGKLMDVEDVDGSPVIDGLDGNDASLAEVTK</sequence>
<keyword evidence="2" id="KW-1185">Reference proteome</keyword>
<dbReference type="Proteomes" id="UP001157006">
    <property type="component" value="Chromosome 5"/>
</dbReference>
<protein>
    <submittedName>
        <fullName evidence="1">Uncharacterized protein</fullName>
    </submittedName>
</protein>
<dbReference type="EMBL" id="OX451740">
    <property type="protein sequence ID" value="CAI8614512.1"/>
    <property type="molecule type" value="Genomic_DNA"/>
</dbReference>
<proteinExistence type="predicted"/>
<dbReference type="AlphaFoldDB" id="A0AAV1AWD2"/>
<accession>A0AAV1AWD2</accession>